<feature type="region of interest" description="Disordered" evidence="1">
    <location>
        <begin position="44"/>
        <end position="138"/>
    </location>
</feature>
<evidence type="ECO:0000256" key="1">
    <source>
        <dbReference type="SAM" id="MobiDB-lite"/>
    </source>
</evidence>
<dbReference type="STRING" id="396776.A0A0J8RKW0"/>
<protein>
    <submittedName>
        <fullName evidence="2">Uncharacterized protein</fullName>
    </submittedName>
</protein>
<dbReference type="AlphaFoldDB" id="A0A0J8RKW0"/>
<organism evidence="2 3">
    <name type="scientific">Coccidioides immitis H538.4</name>
    <dbReference type="NCBI Taxonomy" id="396776"/>
    <lineage>
        <taxon>Eukaryota</taxon>
        <taxon>Fungi</taxon>
        <taxon>Dikarya</taxon>
        <taxon>Ascomycota</taxon>
        <taxon>Pezizomycotina</taxon>
        <taxon>Eurotiomycetes</taxon>
        <taxon>Eurotiomycetidae</taxon>
        <taxon>Onygenales</taxon>
        <taxon>Onygenaceae</taxon>
        <taxon>Coccidioides</taxon>
    </lineage>
</organism>
<proteinExistence type="predicted"/>
<reference evidence="3" key="1">
    <citation type="journal article" date="2010" name="Genome Res.">
        <title>Population genomic sequencing of Coccidioides fungi reveals recent hybridization and transposon control.</title>
        <authorList>
            <person name="Neafsey D.E."/>
            <person name="Barker B.M."/>
            <person name="Sharpton T.J."/>
            <person name="Stajich J.E."/>
            <person name="Park D.J."/>
            <person name="Whiston E."/>
            <person name="Hung C.-Y."/>
            <person name="McMahan C."/>
            <person name="White J."/>
            <person name="Sykes S."/>
            <person name="Heiman D."/>
            <person name="Young S."/>
            <person name="Zeng Q."/>
            <person name="Abouelleil A."/>
            <person name="Aftuck L."/>
            <person name="Bessette D."/>
            <person name="Brown A."/>
            <person name="FitzGerald M."/>
            <person name="Lui A."/>
            <person name="Macdonald J.P."/>
            <person name="Priest M."/>
            <person name="Orbach M.J."/>
            <person name="Galgiani J.N."/>
            <person name="Kirkland T.N."/>
            <person name="Cole G.T."/>
            <person name="Birren B.W."/>
            <person name="Henn M.R."/>
            <person name="Taylor J.W."/>
            <person name="Rounsley S.D."/>
        </authorList>
    </citation>
    <scope>NUCLEOTIDE SEQUENCE [LARGE SCALE GENOMIC DNA]</scope>
    <source>
        <strain evidence="3">H538.4</strain>
    </source>
</reference>
<feature type="compositionally biased region" description="Basic residues" evidence="1">
    <location>
        <begin position="122"/>
        <end position="138"/>
    </location>
</feature>
<feature type="compositionally biased region" description="Basic and acidic residues" evidence="1">
    <location>
        <begin position="109"/>
        <end position="121"/>
    </location>
</feature>
<dbReference type="VEuPathDB" id="FungiDB:CIHG_03244"/>
<gene>
    <name evidence="2" type="ORF">CIHG_03244</name>
</gene>
<feature type="compositionally biased region" description="Basic and acidic residues" evidence="1">
    <location>
        <begin position="44"/>
        <end position="62"/>
    </location>
</feature>
<evidence type="ECO:0000313" key="3">
    <source>
        <dbReference type="Proteomes" id="UP000054563"/>
    </source>
</evidence>
<dbReference type="Proteomes" id="UP000054563">
    <property type="component" value="Unassembled WGS sequence"/>
</dbReference>
<dbReference type="EMBL" id="DS016988">
    <property type="protein sequence ID" value="KMU85462.1"/>
    <property type="molecule type" value="Genomic_DNA"/>
</dbReference>
<evidence type="ECO:0000313" key="2">
    <source>
        <dbReference type="EMBL" id="KMU85462.1"/>
    </source>
</evidence>
<accession>A0A0J8RKW0</accession>
<name>A0A0J8RKW0_COCIT</name>
<sequence>MMPHWKLLKFLLKPKKAIMCRIQELRSRENLDFKGLIRFTMNREVEQTERGDAAHPFEEAKPKKGKKGKKDKKPESVSWEAGELPTEIPPANAETSQQALAVDVAEGESTGKEPEFEEPKSTKSKRKAKKEKRKQRDY</sequence>